<reference evidence="8" key="2">
    <citation type="submission" date="2020-05" db="UniProtKB">
        <authorList>
            <consortium name="EnsemblMetazoa"/>
        </authorList>
    </citation>
    <scope>IDENTIFICATION</scope>
    <source>
        <strain evidence="8">MINIMUS1</strain>
    </source>
</reference>
<evidence type="ECO:0000256" key="4">
    <source>
        <dbReference type="ARBA" id="ARBA00022771"/>
    </source>
</evidence>
<sequence length="414" mass="46742">AVLLQICNYQKQEEGSYDCSTVDPSRPFCQNGVCIEESDCTTQIPNNCSEAVYCDNDLAGSIYTAPVPSYMFDFKYDTWVYYQSPSDCFEINCSIATNLNKFFAYKPHPQLYIYCGTSGPLTFQCGDNNVYNEETNACEFGCLKAGKFEIEGVKDKYYSCLAGPNGTEQYALRTLVPLSPRALTSCAAGRRQDCEDCNTVKICSYDLTPLTQYRCQDVDPSKPYCTGAGICSDVPDTNNICQKTSDLCPMNAPGFYPNPSNCSRYLYCDSNMLGTEQNCLAANNVYNQTTEACFLKRRTADCFQVDCNNSRNKDKWFVYDPFPQLYFVCSSNGPLMFKCPRETEVFDLELKRCEFQCRKAGRFAHPTNKYMYYECAYVSTSKLEKYEQTCPQLLQFDANVQKCVPVTSSGSNSE</sequence>
<dbReference type="SMART" id="SM00494">
    <property type="entry name" value="ChtBD2"/>
    <property type="match status" value="3"/>
</dbReference>
<dbReference type="GO" id="GO:0008061">
    <property type="term" value="F:chitin binding"/>
    <property type="evidence" value="ECO:0007669"/>
    <property type="project" value="InterPro"/>
</dbReference>
<dbReference type="GO" id="GO:0005576">
    <property type="term" value="C:extracellular region"/>
    <property type="evidence" value="ECO:0007669"/>
    <property type="project" value="InterPro"/>
</dbReference>
<keyword evidence="3" id="KW-0732">Signal</keyword>
<reference evidence="9" key="1">
    <citation type="submission" date="2013-03" db="EMBL/GenBank/DDBJ databases">
        <title>The Genome Sequence of Anopheles minimus MINIMUS1.</title>
        <authorList>
            <consortium name="The Broad Institute Genomics Platform"/>
            <person name="Neafsey D.E."/>
            <person name="Walton C."/>
            <person name="Walker B."/>
            <person name="Young S.K."/>
            <person name="Zeng Q."/>
            <person name="Gargeya S."/>
            <person name="Fitzgerald M."/>
            <person name="Haas B."/>
            <person name="Abouelleil A."/>
            <person name="Allen A.W."/>
            <person name="Alvarado L."/>
            <person name="Arachchi H.M."/>
            <person name="Berlin A.M."/>
            <person name="Chapman S.B."/>
            <person name="Gainer-Dewar J."/>
            <person name="Goldberg J."/>
            <person name="Griggs A."/>
            <person name="Gujja S."/>
            <person name="Hansen M."/>
            <person name="Howarth C."/>
            <person name="Imamovic A."/>
            <person name="Ireland A."/>
            <person name="Larimer J."/>
            <person name="McCowan C."/>
            <person name="Murphy C."/>
            <person name="Pearson M."/>
            <person name="Poon T.W."/>
            <person name="Priest M."/>
            <person name="Roberts A."/>
            <person name="Saif S."/>
            <person name="Shea T."/>
            <person name="Sisk P."/>
            <person name="Sykes S."/>
            <person name="Wortman J."/>
            <person name="Nusbaum C."/>
            <person name="Birren B."/>
        </authorList>
    </citation>
    <scope>NUCLEOTIDE SEQUENCE [LARGE SCALE GENOMIC DNA]</scope>
    <source>
        <strain evidence="9">MINIMUS1</strain>
    </source>
</reference>
<keyword evidence="5" id="KW-0862">Zinc</keyword>
<dbReference type="Proteomes" id="UP000075920">
    <property type="component" value="Unassembled WGS sequence"/>
</dbReference>
<keyword evidence="2" id="KW-0479">Metal-binding</keyword>
<organism evidence="8 9">
    <name type="scientific">Anopheles minimus</name>
    <dbReference type="NCBI Taxonomy" id="112268"/>
    <lineage>
        <taxon>Eukaryota</taxon>
        <taxon>Metazoa</taxon>
        <taxon>Ecdysozoa</taxon>
        <taxon>Arthropoda</taxon>
        <taxon>Hexapoda</taxon>
        <taxon>Insecta</taxon>
        <taxon>Pterygota</taxon>
        <taxon>Neoptera</taxon>
        <taxon>Endopterygota</taxon>
        <taxon>Diptera</taxon>
        <taxon>Nematocera</taxon>
        <taxon>Culicoidea</taxon>
        <taxon>Culicidae</taxon>
        <taxon>Anophelinae</taxon>
        <taxon>Anopheles</taxon>
    </lineage>
</organism>
<feature type="domain" description="Chitin-binding type-2" evidence="6">
    <location>
        <begin position="245"/>
        <end position="304"/>
    </location>
</feature>
<name>A0A182W882_9DIPT</name>
<dbReference type="PROSITE" id="PS50940">
    <property type="entry name" value="CHIT_BIND_II"/>
    <property type="match status" value="1"/>
</dbReference>
<evidence type="ECO:0000256" key="5">
    <source>
        <dbReference type="ARBA" id="ARBA00022833"/>
    </source>
</evidence>
<evidence type="ECO:0000256" key="1">
    <source>
        <dbReference type="ARBA" id="ARBA00004328"/>
    </source>
</evidence>
<keyword evidence="9" id="KW-1185">Reference proteome</keyword>
<proteinExistence type="predicted"/>
<dbReference type="SUPFAM" id="SSF57625">
    <property type="entry name" value="Invertebrate chitin-binding proteins"/>
    <property type="match status" value="3"/>
</dbReference>
<dbReference type="Pfam" id="PF01607">
    <property type="entry name" value="CBM_14"/>
    <property type="match status" value="1"/>
</dbReference>
<accession>A0A182W882</accession>
<evidence type="ECO:0000256" key="2">
    <source>
        <dbReference type="ARBA" id="ARBA00022723"/>
    </source>
</evidence>
<dbReference type="InterPro" id="IPR013682">
    <property type="entry name" value="BaculoV_Vp91_N"/>
</dbReference>
<evidence type="ECO:0000259" key="6">
    <source>
        <dbReference type="PROSITE" id="PS50940"/>
    </source>
</evidence>
<dbReference type="Gene3D" id="2.170.140.10">
    <property type="entry name" value="Chitin binding domain"/>
    <property type="match status" value="2"/>
</dbReference>
<dbReference type="STRING" id="112268.A0A182W882"/>
<evidence type="ECO:0000256" key="3">
    <source>
        <dbReference type="ARBA" id="ARBA00022729"/>
    </source>
</evidence>
<evidence type="ECO:0000313" key="9">
    <source>
        <dbReference type="Proteomes" id="UP000075920"/>
    </source>
</evidence>
<evidence type="ECO:0000259" key="7">
    <source>
        <dbReference type="PROSITE" id="PS51807"/>
    </source>
</evidence>
<dbReference type="AlphaFoldDB" id="A0A182W882"/>
<keyword evidence="4" id="KW-0863">Zinc-finger</keyword>
<evidence type="ECO:0008006" key="10">
    <source>
        <dbReference type="Google" id="ProtNLM"/>
    </source>
</evidence>
<dbReference type="PROSITE" id="PS51807">
    <property type="entry name" value="ZF_C2HC_BV"/>
    <property type="match status" value="1"/>
</dbReference>
<dbReference type="InterPro" id="IPR002557">
    <property type="entry name" value="Chitin-bd_dom"/>
</dbReference>
<comment type="subcellular location">
    <subcellularLocation>
        <location evidence="1">Virion</location>
    </subcellularLocation>
</comment>
<dbReference type="InterPro" id="IPR036508">
    <property type="entry name" value="Chitin-bd_dom_sf"/>
</dbReference>
<evidence type="ECO:0000313" key="8">
    <source>
        <dbReference type="EnsemblMetazoa" id="AMIN006556-PA"/>
    </source>
</evidence>
<dbReference type="EnsemblMetazoa" id="AMIN006556-RA">
    <property type="protein sequence ID" value="AMIN006556-PA"/>
    <property type="gene ID" value="AMIN006556"/>
</dbReference>
<dbReference type="GO" id="GO:0008270">
    <property type="term" value="F:zinc ion binding"/>
    <property type="evidence" value="ECO:0007669"/>
    <property type="project" value="UniProtKB-KW"/>
</dbReference>
<dbReference type="VEuPathDB" id="VectorBase:AMIN006556"/>
<feature type="domain" description="Zinc finger C2HC baculovirus (BV)-type profile" evidence="7">
    <location>
        <begin position="48"/>
        <end position="115"/>
    </location>
</feature>
<protein>
    <recommendedName>
        <fullName evidence="10">Chitin-binding type-2 domain-containing protein</fullName>
    </recommendedName>
</protein>